<feature type="domain" description="PAS" evidence="2">
    <location>
        <begin position="402"/>
        <end position="449"/>
    </location>
</feature>
<dbReference type="InterPro" id="IPR029787">
    <property type="entry name" value="Nucleotide_cyclase"/>
</dbReference>
<gene>
    <name evidence="6" type="ORF">BEN30_08585</name>
</gene>
<dbReference type="SMART" id="SM00267">
    <property type="entry name" value="GGDEF"/>
    <property type="match status" value="1"/>
</dbReference>
<dbReference type="Pfam" id="PF00563">
    <property type="entry name" value="EAL"/>
    <property type="match status" value="1"/>
</dbReference>
<dbReference type="GO" id="GO:0006355">
    <property type="term" value="P:regulation of DNA-templated transcription"/>
    <property type="evidence" value="ECO:0007669"/>
    <property type="project" value="InterPro"/>
</dbReference>
<evidence type="ECO:0000259" key="2">
    <source>
        <dbReference type="PROSITE" id="PS50112"/>
    </source>
</evidence>
<evidence type="ECO:0000256" key="1">
    <source>
        <dbReference type="SAM" id="Coils"/>
    </source>
</evidence>
<reference evidence="7" key="1">
    <citation type="submission" date="2016-07" db="EMBL/GenBank/DDBJ databases">
        <authorList>
            <person name="Florea S."/>
            <person name="Webb J.S."/>
            <person name="Jaromczyk J."/>
            <person name="Schardl C.L."/>
        </authorList>
    </citation>
    <scope>NUCLEOTIDE SEQUENCE [LARGE SCALE GENOMIC DNA]</scope>
    <source>
        <strain evidence="7">MV-1</strain>
    </source>
</reference>
<dbReference type="RefSeq" id="WP_069957633.1">
    <property type="nucleotide sequence ID" value="NZ_MCGG01000020.1"/>
</dbReference>
<dbReference type="PROSITE" id="PS50112">
    <property type="entry name" value="PAS"/>
    <property type="match status" value="1"/>
</dbReference>
<dbReference type="NCBIfam" id="TIGR00229">
    <property type="entry name" value="sensory_box"/>
    <property type="match status" value="2"/>
</dbReference>
<dbReference type="SMART" id="SM00052">
    <property type="entry name" value="EAL"/>
    <property type="match status" value="1"/>
</dbReference>
<dbReference type="InterPro" id="IPR000160">
    <property type="entry name" value="GGDEF_dom"/>
</dbReference>
<dbReference type="InterPro" id="IPR001633">
    <property type="entry name" value="EAL_dom"/>
</dbReference>
<dbReference type="OrthoDB" id="7251575at2"/>
<dbReference type="PANTHER" id="PTHR44757">
    <property type="entry name" value="DIGUANYLATE CYCLASE DGCP"/>
    <property type="match status" value="1"/>
</dbReference>
<evidence type="ECO:0008006" key="8">
    <source>
        <dbReference type="Google" id="ProtNLM"/>
    </source>
</evidence>
<dbReference type="PANTHER" id="PTHR44757:SF2">
    <property type="entry name" value="BIOFILM ARCHITECTURE MAINTENANCE PROTEIN MBAA"/>
    <property type="match status" value="1"/>
</dbReference>
<accession>A0A1E5Q8Q9</accession>
<sequence>MRLLINILLFSSFITLLLTTAQLYLDYHRDVSAIEQRLNEIREGYADSITASLWNIDKNLLQSQLEGIASLPDIVQATVTETVRDDGNTLIISAGRKDSEVHIWRDIDLFDSSRGQKQHIGILRLGATLSDVYRRLIDKTMIILLSQGLKTFIVSFFILYVVHQLITRHLIKISNFVSHMSLRDKLAPLSLDRTAPRHFDEFDHMIDAFNGMQINLEAAYDQLRQANSTLETRVQERTHSLEDQIVERQAIENSLRESEERFRDVAEAASDWFWELDADLVFTFISVRIFELTQLPHDALIGKTLPYLMDKGYLSINGDNAETLRVLLNEHHPLHAIEGRIQSANGKGFDIQIDGKPLFNADGAFIGYRGAGRDITIRKAAEEAIKRSHKDLELLVEKRTAEVHKLSQAVEQSPVLVTITDTIGTIEYVNSACMKIFGYSCDALIGQNMSILRSGLTRNSTYHDLWQSISSGNEWSGEILNSKKDGSTVWMQVHIAPVKDEDGIISHYIGIEEDISLRKEHEERILHQAQYDDLTNLPNRMLAMDRLNQAIIMSSRNNTQVALMFIDLDDFKKVNDSLGHEVGDALLVEATSRLLNAVREGDTVARQGGDEFLIILAGLHNPNDAEPVIQKILSAFTAPFVISGSDFVISPSIGLSIYPNDGNDAVTLLRNADAAMYKTKEQGGNGYSYFTNSMNEEGLKRLDIERHLLGALGNNELSLAYQPIIDVKTRTIVGTEALIRWNSPTLGFVSPEEFIPIAERTGLIIPIGHWVMETACAQVSDWNKRFNFNLGLAVNVSPRQFRNQHILQTLDVGLATGLAPSLLEIEVTEGLLITNKAPAVTLLNALKERGVNLSMDDFGTGYSSLSYLKTLPFDTLKVDRSFIRDIVDDPDDLALVSAAISMANALGLKVIAEGVETQEQFKILNALNCHQVQGYFFSKPIAAPLFEALLMENKTFGHVQA</sequence>
<dbReference type="Gene3D" id="6.10.340.10">
    <property type="match status" value="1"/>
</dbReference>
<dbReference type="SUPFAM" id="SSF55073">
    <property type="entry name" value="Nucleotide cyclase"/>
    <property type="match status" value="1"/>
</dbReference>
<evidence type="ECO:0000259" key="3">
    <source>
        <dbReference type="PROSITE" id="PS50113"/>
    </source>
</evidence>
<dbReference type="InterPro" id="IPR052155">
    <property type="entry name" value="Biofilm_reg_signaling"/>
</dbReference>
<dbReference type="NCBIfam" id="TIGR00254">
    <property type="entry name" value="GGDEF"/>
    <property type="match status" value="1"/>
</dbReference>
<dbReference type="SMART" id="SM00086">
    <property type="entry name" value="PAC"/>
    <property type="match status" value="2"/>
</dbReference>
<dbReference type="Proteomes" id="UP000095347">
    <property type="component" value="Unassembled WGS sequence"/>
</dbReference>
<dbReference type="Gene3D" id="3.30.70.270">
    <property type="match status" value="1"/>
</dbReference>
<evidence type="ECO:0000313" key="7">
    <source>
        <dbReference type="Proteomes" id="UP000095347"/>
    </source>
</evidence>
<dbReference type="Gene3D" id="3.30.450.20">
    <property type="entry name" value="PAS domain"/>
    <property type="match status" value="2"/>
</dbReference>
<keyword evidence="7" id="KW-1185">Reference proteome</keyword>
<dbReference type="Pfam" id="PF00990">
    <property type="entry name" value="GGDEF"/>
    <property type="match status" value="1"/>
</dbReference>
<proteinExistence type="predicted"/>
<dbReference type="SUPFAM" id="SSF55785">
    <property type="entry name" value="PYP-like sensor domain (PAS domain)"/>
    <property type="match status" value="2"/>
</dbReference>
<dbReference type="InterPro" id="IPR043128">
    <property type="entry name" value="Rev_trsase/Diguanyl_cyclase"/>
</dbReference>
<organism evidence="6 7">
    <name type="scientific">Magnetovibrio blakemorei</name>
    <dbReference type="NCBI Taxonomy" id="28181"/>
    <lineage>
        <taxon>Bacteria</taxon>
        <taxon>Pseudomonadati</taxon>
        <taxon>Pseudomonadota</taxon>
        <taxon>Alphaproteobacteria</taxon>
        <taxon>Rhodospirillales</taxon>
        <taxon>Magnetovibrionaceae</taxon>
        <taxon>Magnetovibrio</taxon>
    </lineage>
</organism>
<dbReference type="PROSITE" id="PS50887">
    <property type="entry name" value="GGDEF"/>
    <property type="match status" value="1"/>
</dbReference>
<feature type="domain" description="EAL" evidence="4">
    <location>
        <begin position="701"/>
        <end position="954"/>
    </location>
</feature>
<dbReference type="Gene3D" id="3.20.20.450">
    <property type="entry name" value="EAL domain"/>
    <property type="match status" value="1"/>
</dbReference>
<dbReference type="CDD" id="cd01948">
    <property type="entry name" value="EAL"/>
    <property type="match status" value="1"/>
</dbReference>
<dbReference type="InterPro" id="IPR013767">
    <property type="entry name" value="PAS_fold"/>
</dbReference>
<dbReference type="InterPro" id="IPR001610">
    <property type="entry name" value="PAC"/>
</dbReference>
<name>A0A1E5Q8Q9_9PROT</name>
<dbReference type="Pfam" id="PF00989">
    <property type="entry name" value="PAS"/>
    <property type="match status" value="1"/>
</dbReference>
<keyword evidence="1" id="KW-0175">Coiled coil</keyword>
<dbReference type="SUPFAM" id="SSF141868">
    <property type="entry name" value="EAL domain-like"/>
    <property type="match status" value="1"/>
</dbReference>
<dbReference type="CDD" id="cd00130">
    <property type="entry name" value="PAS"/>
    <property type="match status" value="2"/>
</dbReference>
<evidence type="ECO:0000313" key="6">
    <source>
        <dbReference type="EMBL" id="OEJ67773.1"/>
    </source>
</evidence>
<feature type="coiled-coil region" evidence="1">
    <location>
        <begin position="213"/>
        <end position="261"/>
    </location>
</feature>
<dbReference type="InterPro" id="IPR000014">
    <property type="entry name" value="PAS"/>
</dbReference>
<dbReference type="InterPro" id="IPR033414">
    <property type="entry name" value="Sensor_dom"/>
</dbReference>
<feature type="domain" description="GGDEF" evidence="5">
    <location>
        <begin position="559"/>
        <end position="692"/>
    </location>
</feature>
<dbReference type="EMBL" id="MCGG01000020">
    <property type="protein sequence ID" value="OEJ67773.1"/>
    <property type="molecule type" value="Genomic_DNA"/>
</dbReference>
<feature type="domain" description="PAC" evidence="3">
    <location>
        <begin position="473"/>
        <end position="527"/>
    </location>
</feature>
<dbReference type="SMART" id="SM00091">
    <property type="entry name" value="PAS"/>
    <property type="match status" value="2"/>
</dbReference>
<dbReference type="InterPro" id="IPR035919">
    <property type="entry name" value="EAL_sf"/>
</dbReference>
<protein>
    <recommendedName>
        <fullName evidence="8">Diguanylate cyclase</fullName>
    </recommendedName>
</protein>
<dbReference type="InterPro" id="IPR000700">
    <property type="entry name" value="PAS-assoc_C"/>
</dbReference>
<dbReference type="Pfam" id="PF13426">
    <property type="entry name" value="PAS_9"/>
    <property type="match status" value="1"/>
</dbReference>
<dbReference type="CDD" id="cd01949">
    <property type="entry name" value="GGDEF"/>
    <property type="match status" value="1"/>
</dbReference>
<feature type="domain" description="PAC" evidence="3">
    <location>
        <begin position="335"/>
        <end position="387"/>
    </location>
</feature>
<evidence type="ECO:0000259" key="5">
    <source>
        <dbReference type="PROSITE" id="PS50887"/>
    </source>
</evidence>
<dbReference type="PROSITE" id="PS50113">
    <property type="entry name" value="PAC"/>
    <property type="match status" value="2"/>
</dbReference>
<comment type="caution">
    <text evidence="6">The sequence shown here is derived from an EMBL/GenBank/DDBJ whole genome shotgun (WGS) entry which is preliminary data.</text>
</comment>
<dbReference type="AlphaFoldDB" id="A0A1E5Q8Q9"/>
<evidence type="ECO:0000259" key="4">
    <source>
        <dbReference type="PROSITE" id="PS50883"/>
    </source>
</evidence>
<dbReference type="STRING" id="28181.BEN30_08585"/>
<dbReference type="Pfam" id="PF17149">
    <property type="entry name" value="CHASE5"/>
    <property type="match status" value="1"/>
</dbReference>
<dbReference type="PROSITE" id="PS50883">
    <property type="entry name" value="EAL"/>
    <property type="match status" value="1"/>
</dbReference>
<dbReference type="InterPro" id="IPR035965">
    <property type="entry name" value="PAS-like_dom_sf"/>
</dbReference>